<feature type="domain" description="Cadherin" evidence="15">
    <location>
        <begin position="624"/>
        <end position="729"/>
    </location>
</feature>
<dbReference type="CDD" id="cd11304">
    <property type="entry name" value="Cadherin_repeat"/>
    <property type="match status" value="22"/>
</dbReference>
<dbReference type="FunFam" id="2.60.40.60:FF:000039">
    <property type="entry name" value="FAT atypical cadherin 3"/>
    <property type="match status" value="1"/>
</dbReference>
<feature type="chain" id="PRO_5040896824" description="Cadherin domain-containing protein" evidence="14">
    <location>
        <begin position="23"/>
        <end position="2777"/>
    </location>
</feature>
<evidence type="ECO:0000256" key="3">
    <source>
        <dbReference type="ARBA" id="ARBA00022536"/>
    </source>
</evidence>
<keyword evidence="2" id="KW-1003">Cell membrane</keyword>
<evidence type="ECO:0000256" key="10">
    <source>
        <dbReference type="ARBA" id="ARBA00023136"/>
    </source>
</evidence>
<dbReference type="Gene3D" id="2.60.40.60">
    <property type="entry name" value="Cadherins"/>
    <property type="match status" value="25"/>
</dbReference>
<feature type="domain" description="Cadherin" evidence="15">
    <location>
        <begin position="870"/>
        <end position="974"/>
    </location>
</feature>
<dbReference type="FunFam" id="2.60.40.60:FF:000116">
    <property type="entry name" value="Dachsous cadherin-related 2"/>
    <property type="match status" value="1"/>
</dbReference>
<evidence type="ECO:0000256" key="12">
    <source>
        <dbReference type="ARBA" id="ARBA00023180"/>
    </source>
</evidence>
<evidence type="ECO:0000313" key="17">
    <source>
        <dbReference type="Proteomes" id="UP001163046"/>
    </source>
</evidence>
<dbReference type="SMART" id="SM00112">
    <property type="entry name" value="CA"/>
    <property type="match status" value="25"/>
</dbReference>
<protein>
    <recommendedName>
        <fullName evidence="15">Cadherin domain-containing protein</fullName>
    </recommendedName>
</protein>
<feature type="domain" description="Cadherin" evidence="15">
    <location>
        <begin position="1397"/>
        <end position="1497"/>
    </location>
</feature>
<dbReference type="InterPro" id="IPR020894">
    <property type="entry name" value="Cadherin_CS"/>
</dbReference>
<evidence type="ECO:0000256" key="8">
    <source>
        <dbReference type="ARBA" id="ARBA00022889"/>
    </source>
</evidence>
<feature type="domain" description="Cadherin" evidence="15">
    <location>
        <begin position="2225"/>
        <end position="2325"/>
    </location>
</feature>
<feature type="domain" description="Cadherin" evidence="15">
    <location>
        <begin position="2122"/>
        <end position="2224"/>
    </location>
</feature>
<feature type="domain" description="Cadherin" evidence="15">
    <location>
        <begin position="1927"/>
        <end position="2005"/>
    </location>
</feature>
<feature type="domain" description="Cadherin" evidence="15">
    <location>
        <begin position="188"/>
        <end position="294"/>
    </location>
</feature>
<dbReference type="PANTHER" id="PTHR24026:SF125">
    <property type="entry name" value="FAT-LIKE CADHERIN-RELATED TUMOR SUPPRESSOR HOMOLOG"/>
    <property type="match status" value="1"/>
</dbReference>
<dbReference type="Proteomes" id="UP001163046">
    <property type="component" value="Unassembled WGS sequence"/>
</dbReference>
<feature type="domain" description="Cadherin" evidence="15">
    <location>
        <begin position="2326"/>
        <end position="2408"/>
    </location>
</feature>
<evidence type="ECO:0000256" key="13">
    <source>
        <dbReference type="PROSITE-ProRule" id="PRU00043"/>
    </source>
</evidence>
<feature type="domain" description="Cadherin" evidence="15">
    <location>
        <begin position="310"/>
        <end position="405"/>
    </location>
</feature>
<dbReference type="GO" id="GO:0007156">
    <property type="term" value="P:homophilic cell adhesion via plasma membrane adhesion molecules"/>
    <property type="evidence" value="ECO:0007669"/>
    <property type="project" value="InterPro"/>
</dbReference>
<feature type="signal peptide" evidence="14">
    <location>
        <begin position="1"/>
        <end position="22"/>
    </location>
</feature>
<feature type="domain" description="Cadherin" evidence="15">
    <location>
        <begin position="1707"/>
        <end position="1804"/>
    </location>
</feature>
<feature type="domain" description="Cadherin" evidence="15">
    <location>
        <begin position="975"/>
        <end position="1079"/>
    </location>
</feature>
<dbReference type="FunFam" id="2.60.40.60:FF:000053">
    <property type="entry name" value="FAT atypical cadherin 3"/>
    <property type="match status" value="1"/>
</dbReference>
<evidence type="ECO:0000256" key="1">
    <source>
        <dbReference type="ARBA" id="ARBA00004162"/>
    </source>
</evidence>
<feature type="domain" description="Cadherin" evidence="15">
    <location>
        <begin position="2018"/>
        <end position="2121"/>
    </location>
</feature>
<dbReference type="SUPFAM" id="SSF49313">
    <property type="entry name" value="Cadherin-like"/>
    <property type="match status" value="25"/>
</dbReference>
<name>A0A9X0CWN0_9CNID</name>
<keyword evidence="5 14" id="KW-0732">Signal</keyword>
<evidence type="ECO:0000256" key="11">
    <source>
        <dbReference type="ARBA" id="ARBA00023157"/>
    </source>
</evidence>
<evidence type="ECO:0000256" key="5">
    <source>
        <dbReference type="ARBA" id="ARBA00022729"/>
    </source>
</evidence>
<keyword evidence="6" id="KW-0677">Repeat</keyword>
<dbReference type="GO" id="GO:0007163">
    <property type="term" value="P:establishment or maintenance of cell polarity"/>
    <property type="evidence" value="ECO:0007669"/>
    <property type="project" value="UniProtKB-ARBA"/>
</dbReference>
<feature type="domain" description="Cadherin" evidence="15">
    <location>
        <begin position="2404"/>
        <end position="2505"/>
    </location>
</feature>
<dbReference type="FunFam" id="2.60.40.60:FF:000021">
    <property type="entry name" value="FAT atypical cadherin 1"/>
    <property type="match status" value="1"/>
</dbReference>
<dbReference type="FunFam" id="2.60.40.60:FF:000020">
    <property type="entry name" value="Dachsous cadherin-related 1b"/>
    <property type="match status" value="5"/>
</dbReference>
<keyword evidence="9" id="KW-1133">Transmembrane helix</keyword>
<feature type="domain" description="Cadherin" evidence="15">
    <location>
        <begin position="1086"/>
        <end position="1182"/>
    </location>
</feature>
<dbReference type="InterPro" id="IPR015919">
    <property type="entry name" value="Cadherin-like_sf"/>
</dbReference>
<dbReference type="PROSITE" id="PS00232">
    <property type="entry name" value="CADHERIN_1"/>
    <property type="match status" value="11"/>
</dbReference>
<dbReference type="FunFam" id="2.60.40.60:FF:000058">
    <property type="entry name" value="FAT atypical cadherin 3"/>
    <property type="match status" value="1"/>
</dbReference>
<dbReference type="OrthoDB" id="6252479at2759"/>
<reference evidence="16" key="1">
    <citation type="submission" date="2023-01" db="EMBL/GenBank/DDBJ databases">
        <title>Genome assembly of the deep-sea coral Lophelia pertusa.</title>
        <authorList>
            <person name="Herrera S."/>
            <person name="Cordes E."/>
        </authorList>
    </citation>
    <scope>NUCLEOTIDE SEQUENCE</scope>
    <source>
        <strain evidence="16">USNM1676648</strain>
        <tissue evidence="16">Polyp</tissue>
    </source>
</reference>
<dbReference type="PANTHER" id="PTHR24026">
    <property type="entry name" value="FAT ATYPICAL CADHERIN-RELATED"/>
    <property type="match status" value="1"/>
</dbReference>
<keyword evidence="3" id="KW-0245">EGF-like domain</keyword>
<keyword evidence="4" id="KW-0812">Transmembrane</keyword>
<dbReference type="GO" id="GO:0005886">
    <property type="term" value="C:plasma membrane"/>
    <property type="evidence" value="ECO:0007669"/>
    <property type="project" value="UniProtKB-SubCell"/>
</dbReference>
<feature type="domain" description="Cadherin" evidence="15">
    <location>
        <begin position="76"/>
        <end position="191"/>
    </location>
</feature>
<organism evidence="16 17">
    <name type="scientific">Desmophyllum pertusum</name>
    <dbReference type="NCBI Taxonomy" id="174260"/>
    <lineage>
        <taxon>Eukaryota</taxon>
        <taxon>Metazoa</taxon>
        <taxon>Cnidaria</taxon>
        <taxon>Anthozoa</taxon>
        <taxon>Hexacorallia</taxon>
        <taxon>Scleractinia</taxon>
        <taxon>Caryophylliina</taxon>
        <taxon>Caryophylliidae</taxon>
        <taxon>Desmophyllum</taxon>
    </lineage>
</organism>
<dbReference type="PRINTS" id="PR00205">
    <property type="entry name" value="CADHERIN"/>
</dbReference>
<dbReference type="FunFam" id="2.60.40.60:FF:000033">
    <property type="entry name" value="FAT atypical cadherin 1"/>
    <property type="match status" value="1"/>
</dbReference>
<evidence type="ECO:0000256" key="4">
    <source>
        <dbReference type="ARBA" id="ARBA00022692"/>
    </source>
</evidence>
<feature type="domain" description="Cadherin" evidence="15">
    <location>
        <begin position="1604"/>
        <end position="1711"/>
    </location>
</feature>
<sequence>MMYQNGIVVLLILFSGPVNICGGVLEESLENNTQTLRIFGDERARQGRPISAVVDVVPTYSLEYRSPNKKDIKFTSGGIYQATIPEITPLGTRVKCDLKMGVYVHEAESEVQFIITKGNERGAFAVSTRRVKDFVFMDIKIKRKPNRESVGNYLLTVVAQNQRTKDVLDTSELNVSVTDSNDNRPIISPSFQRVTIKEDIPLHTSVAQVVATDADIGPNGWLYFSFKTKSSFFAVDPVSGVITVTRTLAGKRRRSYELLVSATDRSLYPSKPASAKIQNINVTVRPVNRFSPEIKIMSQLEKITEGKTGIRYAVIQVSDQDNANSGEINKVRITSGNEQGNFRIRRSEDALDEFQIDVIKPLDREKAPNGYQLVLTAFDKGVPPRSGTVTLHALIMDANDMKPAFNQSKYEATMSELAPPHSSVMRVFAEDGDTGEINGRVYYALTGADSGKFMIDHDTGLITTIDHLDYKTKPQLEFEVRAFDAGKPRQMASVKVSVQVEDANDHDPVFDQSSNSLEVYEDQRLGVKLLTITASDLDTGKNGQVQYAIINTESVPFAIDSETGDITALTTLDRDTGLQEYITLKVRASDFGTPFRRESETYVHIRIKTVNDNRPVFEYFSCNIQVAEDAPVGTILTTLTAVDIDVAASEALVYAIDPVGNTAQTFEIDPRSGLLKTARSLQGGQQEFSLYVTVSDSIQKSEHPVKLKIKIVSGQAAAVEAQCIDFPNYLKAVERIKAQGNFKPSQASNDKAPPKPGNVYYPEFQAHASVVDVSEDVAIGSTAIKLSAIDKDQGFNGMVLYSIVSGNSESSFDIDMRTGQLSIGSLLDREKVSNYTLNISVSDCGSPSKTSFTAVHINVLDVNDNSPIFEKDVYEVNLLENITRGQTVVLLKATDFDDGVNGRVDYQLLNDFGGKFRIDSKSGRLSVASALDYEDRAKYDIEVQAFDNSKTSQRVTSAMVIVNLIDINDNAPMIVPKSFNVSIPEDIPTESVVASVSADDPDTGLGGQLQFSLVGSPKKFKIDPGSGVIRLRRRIDYEQENVYNLTVKVSDKATPALTSYANVMVNILDVNENNIAPVFSGGDFQEATVFENLPAGTFVLRLKASDADSWYISYAIVDGTGVDKFKIDPETAVITTTQVLQHKEGDHYWLHVQAKDGEMYPLHTNIPVLITVQARNDDGPYFNPPVYYPSINENAADGESVVTVKAHNPSSDGSSLVYSITNGNEADKFVIDVKSGLIVTTASLDREEQDTYELTVMVSNGKTPPKTASITFPITVTDANDNDPYFLKTMYNAVFKEQDASLTPVELFRVVAMDNDIGTNADLTYGIQHMSEGDAGKLTIDPKTGVISSRQAWKDGDYIDFEVNVADGGMPQRSVLVYVTLDCGAKNDKTSNPPQFDEKTYKESLEEDANVGTVVAVVSAYDLDSYILTYSIISGNIGNKFQIDSERGEVTLVGRLDREEVSSFTLTIHASDDYNIGTATLIINILDVNDNSPQPKMTEYQAHITEDAKPGTLLTKVQAIDPDEGVSGTVNYAIVGSVKRKSKKLFKIQSSTGRIKTIGALDYEDMKEHTLIIKATDQGEPKRESLFSVVIAVDDVNDHKPIFLREEFKAEVNVDASLGTSILKVFATDSDDGTNVLLKFSIKGGNTNDAFYIDQNSGVIQVAAKLNNRIDKYNLQVQVSDSGTPAETAETEVQIFVRGIKKPVMFERPLYQASITENVRPGHPIINVVFNGSLASYELIPQENACWKDFDVDRKSGLVSNKKPFDAEELSECKLLIRASSSDGEGQTQLIVKIINENDHAPTFSHVLHVGRVKEGLPEDSPVIGGDGNALVIHASDADVSSSDLMYEVVGCSAFRIDSHTGALLTAEVLNFEAVSSYRFRIKVSDDGVPSLSAFTDVEVAVQDVNDLPPEFVSPVFSAVVYLPTFPGTEVVRVSATDGDTSPLTNLTYSIVMQPITPSLTQVFDISPTLGVITVKNSSLLLEAVYRITVEVSDENFTDQATVDIDCKPLPVSDLKFSQRSYNSSVVEGLSTESDIAEVRAVGYSVGETITYSIVTPSDFFVISESTGIMSTLPGREFDRETVDRYEVVVQARDGGQPLPRVAQSLVHVTVTDVNDNEPKFAEESYFFVVQVSVDVGAFVGQVKASDKDIGSNGAIKYLLKGGDEGRFRVEHTTGTIRVHSLLDDVFVPRVFTLEIEAHDKGQVQLSAKTIVKIKVVDKETPIFDQLSYSKVLREDVKVGEEVSRVQARSPGGADIFYTIMHGDPLNQFAIDLKSGILTVESRLDYETQTGYQLLVRATDARTTSYGEINVDVTVTDVNDIAPVFNQSLYLVMISEATPIDTSVISVKAFDGDSGVNKALTYRLETLTANVNDSKTSEFFVISQEKARVRIVVEDANDNPPRFEQDSYATSISGSAGPGFFVTRVVATDPDENDVGKLRYSISSGQGKEYFQVDSRSGVLTISRHVGIERGKVYDLGVEVTDGKTSAQTSVRVVIGDTNDHSPVFDQEIYIVNFYENYPPGTFVTMVTATDEDSGNYARVRYSVDDLEAAEKFMIDAETGMIYSRLTFDRENSSQAFTSVPIRATDGGGRFGFGTVEVRILDENDNQPKFELPRYEVTVQRANPIGTNILMTSANDADTGSNSALTYVILGHQTPPVFEIEVNTGFIKIVQQPEEKTYMFHVLVKDGGNPQLRNMVSASVNVLSKNAKILQFEKAEYRVSVPEDTDLNAVVTTVRTSFPGSARPVVGFKIIPGNSPSSREEKSSVLTLVVRSHSRIL</sequence>
<dbReference type="Pfam" id="PF00028">
    <property type="entry name" value="Cadherin"/>
    <property type="match status" value="18"/>
</dbReference>
<evidence type="ECO:0000259" key="15">
    <source>
        <dbReference type="PROSITE" id="PS50268"/>
    </source>
</evidence>
<feature type="domain" description="Cadherin" evidence="15">
    <location>
        <begin position="1183"/>
        <end position="1286"/>
    </location>
</feature>
<dbReference type="EMBL" id="MU826383">
    <property type="protein sequence ID" value="KAJ7377098.1"/>
    <property type="molecule type" value="Genomic_DNA"/>
</dbReference>
<feature type="domain" description="Cadherin" evidence="15">
    <location>
        <begin position="2611"/>
        <end position="2712"/>
    </location>
</feature>
<keyword evidence="12" id="KW-0325">Glycoprotein</keyword>
<dbReference type="GO" id="GO:0005509">
    <property type="term" value="F:calcium ion binding"/>
    <property type="evidence" value="ECO:0007669"/>
    <property type="project" value="UniProtKB-UniRule"/>
</dbReference>
<evidence type="ECO:0000256" key="14">
    <source>
        <dbReference type="SAM" id="SignalP"/>
    </source>
</evidence>
<evidence type="ECO:0000256" key="7">
    <source>
        <dbReference type="ARBA" id="ARBA00022837"/>
    </source>
</evidence>
<dbReference type="FunFam" id="2.60.40.60:FF:000100">
    <property type="entry name" value="protocadherin Fat 2"/>
    <property type="match status" value="1"/>
</dbReference>
<feature type="domain" description="Cadherin" evidence="15">
    <location>
        <begin position="1496"/>
        <end position="1603"/>
    </location>
</feature>
<dbReference type="PROSITE" id="PS50268">
    <property type="entry name" value="CADHERIN_2"/>
    <property type="match status" value="25"/>
</dbReference>
<feature type="domain" description="Cadherin" evidence="15">
    <location>
        <begin position="2506"/>
        <end position="2610"/>
    </location>
</feature>
<keyword evidence="10" id="KW-0472">Membrane</keyword>
<dbReference type="InterPro" id="IPR002126">
    <property type="entry name" value="Cadherin-like_dom"/>
</dbReference>
<keyword evidence="8" id="KW-0130">Cell adhesion</keyword>
<comment type="caution">
    <text evidence="16">The sequence shown here is derived from an EMBL/GenBank/DDBJ whole genome shotgun (WGS) entry which is preliminary data.</text>
</comment>
<evidence type="ECO:0000256" key="2">
    <source>
        <dbReference type="ARBA" id="ARBA00022475"/>
    </source>
</evidence>
<feature type="domain" description="Cadherin" evidence="15">
    <location>
        <begin position="1805"/>
        <end position="1912"/>
    </location>
</feature>
<evidence type="ECO:0000313" key="16">
    <source>
        <dbReference type="EMBL" id="KAJ7377098.1"/>
    </source>
</evidence>
<proteinExistence type="predicted"/>
<gene>
    <name evidence="16" type="ORF">OS493_030692</name>
</gene>
<keyword evidence="11" id="KW-1015">Disulfide bond</keyword>
<feature type="domain" description="Cadherin" evidence="15">
    <location>
        <begin position="406"/>
        <end position="510"/>
    </location>
</feature>
<accession>A0A9X0CWN0</accession>
<feature type="domain" description="Cadherin" evidence="15">
    <location>
        <begin position="1287"/>
        <end position="1396"/>
    </location>
</feature>
<dbReference type="FunFam" id="2.60.40.60:FF:000015">
    <property type="entry name" value="FAT atypical cadherin 1"/>
    <property type="match status" value="2"/>
</dbReference>
<comment type="subcellular location">
    <subcellularLocation>
        <location evidence="1">Cell membrane</location>
        <topology evidence="1">Single-pass membrane protein</topology>
    </subcellularLocation>
</comment>
<evidence type="ECO:0000256" key="9">
    <source>
        <dbReference type="ARBA" id="ARBA00022989"/>
    </source>
</evidence>
<keyword evidence="17" id="KW-1185">Reference proteome</keyword>
<feature type="domain" description="Cadherin" evidence="15">
    <location>
        <begin position="511"/>
        <end position="617"/>
    </location>
</feature>
<keyword evidence="7 13" id="KW-0106">Calcium</keyword>
<evidence type="ECO:0000256" key="6">
    <source>
        <dbReference type="ARBA" id="ARBA00022737"/>
    </source>
</evidence>
<dbReference type="FunFam" id="2.60.40.60:FF:000032">
    <property type="entry name" value="FAT atypical cadherin 1"/>
    <property type="match status" value="1"/>
</dbReference>
<feature type="domain" description="Cadherin" evidence="15">
    <location>
        <begin position="765"/>
        <end position="869"/>
    </location>
</feature>